<dbReference type="OrthoDB" id="664960at2759"/>
<dbReference type="InterPro" id="IPR027417">
    <property type="entry name" value="P-loop_NTPase"/>
</dbReference>
<keyword evidence="4" id="KW-0175">Coiled coil</keyword>
<dbReference type="Proteomes" id="UP000593576">
    <property type="component" value="Unassembled WGS sequence"/>
</dbReference>
<dbReference type="PANTHER" id="PTHR33463">
    <property type="entry name" value="NB-ARC DOMAIN-CONTAINING PROTEIN-RELATED"/>
    <property type="match status" value="1"/>
</dbReference>
<dbReference type="PANTHER" id="PTHR33463:SF220">
    <property type="entry name" value="NB-ARC DOMAIN-CONTAINING PROTEIN"/>
    <property type="match status" value="1"/>
</dbReference>
<feature type="non-terminal residue" evidence="6">
    <location>
        <position position="1"/>
    </location>
</feature>
<keyword evidence="3" id="KW-0067">ATP-binding</keyword>
<dbReference type="FunFam" id="1.10.8.430:FF:000003">
    <property type="entry name" value="Probable disease resistance protein At5g66910"/>
    <property type="match status" value="1"/>
</dbReference>
<dbReference type="GO" id="GO:0043531">
    <property type="term" value="F:ADP binding"/>
    <property type="evidence" value="ECO:0007669"/>
    <property type="project" value="InterPro"/>
</dbReference>
<name>A0A7J9MD43_GOSSC</name>
<evidence type="ECO:0000256" key="2">
    <source>
        <dbReference type="ARBA" id="ARBA00022821"/>
    </source>
</evidence>
<dbReference type="Pfam" id="PF00931">
    <property type="entry name" value="NB-ARC"/>
    <property type="match status" value="1"/>
</dbReference>
<evidence type="ECO:0000259" key="5">
    <source>
        <dbReference type="Pfam" id="PF00931"/>
    </source>
</evidence>
<feature type="coiled-coil region" evidence="4">
    <location>
        <begin position="36"/>
        <end position="63"/>
    </location>
</feature>
<feature type="domain" description="NB-ARC" evidence="5">
    <location>
        <begin position="187"/>
        <end position="248"/>
    </location>
</feature>
<protein>
    <recommendedName>
        <fullName evidence="5">NB-ARC domain-containing protein</fullName>
    </recommendedName>
</protein>
<dbReference type="EMBL" id="JABFAF010000010">
    <property type="protein sequence ID" value="MBA0868716.1"/>
    <property type="molecule type" value="Genomic_DNA"/>
</dbReference>
<dbReference type="InterPro" id="IPR002182">
    <property type="entry name" value="NB-ARC"/>
</dbReference>
<dbReference type="GO" id="GO:0006952">
    <property type="term" value="P:defense response"/>
    <property type="evidence" value="ECO:0007669"/>
    <property type="project" value="UniProtKB-KW"/>
</dbReference>
<keyword evidence="2" id="KW-0611">Plant defense</keyword>
<proteinExistence type="predicted"/>
<keyword evidence="1" id="KW-0547">Nucleotide-binding</keyword>
<comment type="caution">
    <text evidence="6">The sequence shown here is derived from an EMBL/GenBank/DDBJ whole genome shotgun (WGS) entry which is preliminary data.</text>
</comment>
<evidence type="ECO:0000313" key="6">
    <source>
        <dbReference type="EMBL" id="MBA0868716.1"/>
    </source>
</evidence>
<dbReference type="SUPFAM" id="SSF52540">
    <property type="entry name" value="P-loop containing nucleoside triphosphate hydrolases"/>
    <property type="match status" value="1"/>
</dbReference>
<dbReference type="GO" id="GO:0005524">
    <property type="term" value="F:ATP binding"/>
    <property type="evidence" value="ECO:0007669"/>
    <property type="project" value="UniProtKB-KW"/>
</dbReference>
<gene>
    <name evidence="6" type="ORF">Goshw_017880</name>
</gene>
<organism evidence="6 7">
    <name type="scientific">Gossypium schwendimanii</name>
    <name type="common">Cotton</name>
    <dbReference type="NCBI Taxonomy" id="34291"/>
    <lineage>
        <taxon>Eukaryota</taxon>
        <taxon>Viridiplantae</taxon>
        <taxon>Streptophyta</taxon>
        <taxon>Embryophyta</taxon>
        <taxon>Tracheophyta</taxon>
        <taxon>Spermatophyta</taxon>
        <taxon>Magnoliopsida</taxon>
        <taxon>eudicotyledons</taxon>
        <taxon>Gunneridae</taxon>
        <taxon>Pentapetalae</taxon>
        <taxon>rosids</taxon>
        <taxon>malvids</taxon>
        <taxon>Malvales</taxon>
        <taxon>Malvaceae</taxon>
        <taxon>Malvoideae</taxon>
        <taxon>Gossypium</taxon>
    </lineage>
</organism>
<dbReference type="Gene3D" id="1.10.8.430">
    <property type="entry name" value="Helical domain of apoptotic protease-activating factors"/>
    <property type="match status" value="1"/>
</dbReference>
<evidence type="ECO:0000256" key="4">
    <source>
        <dbReference type="SAM" id="Coils"/>
    </source>
</evidence>
<dbReference type="InterPro" id="IPR050905">
    <property type="entry name" value="Plant_NBS-LRR"/>
</dbReference>
<evidence type="ECO:0000313" key="7">
    <source>
        <dbReference type="Proteomes" id="UP000593576"/>
    </source>
</evidence>
<dbReference type="InterPro" id="IPR042197">
    <property type="entry name" value="Apaf_helical"/>
</dbReference>
<keyword evidence="7" id="KW-1185">Reference proteome</keyword>
<sequence>MGNCCSVQCSFENFLLRGWDFIVGHANYVCKLQQTLPTLSAALQELSAQRNDLLRQVDLAEQRLLKPFEQVQLWLSKAETMITEAEKLTADGPQQMNNLCLGGCASKSCLSSYKFGKKVAKMLQEISDHKSKGAFGKVAENQPAASVVVMPVEQPVALESTIQKVWSCIEDEDVGIIGLYGLGGSLVSKDYDVGKIQDRIGGNLGFSDDSWKNKSVEEKAVDIYGVLLNKKFVVLLDDLWKRVDLKQLRKKIKVEFLEPEKAWELFQDKVGDEALNSHPDIPNLAKQLAERCDRLPLALITIGRAMTCKTTLEDWKYAIEMLKRFALPKMENE</sequence>
<reference evidence="6 7" key="1">
    <citation type="journal article" date="2019" name="Genome Biol. Evol.">
        <title>Insights into the evolution of the New World diploid cottons (Gossypium, subgenus Houzingenia) based on genome sequencing.</title>
        <authorList>
            <person name="Grover C.E."/>
            <person name="Arick M.A. 2nd"/>
            <person name="Thrash A."/>
            <person name="Conover J.L."/>
            <person name="Sanders W.S."/>
            <person name="Peterson D.G."/>
            <person name="Frelichowski J.E."/>
            <person name="Scheffler J.A."/>
            <person name="Scheffler B.E."/>
            <person name="Wendel J.F."/>
        </authorList>
    </citation>
    <scope>NUCLEOTIDE SEQUENCE [LARGE SCALE GENOMIC DNA]</scope>
    <source>
        <strain evidence="6">1</strain>
        <tissue evidence="6">Leaf</tissue>
    </source>
</reference>
<evidence type="ECO:0000256" key="3">
    <source>
        <dbReference type="ARBA" id="ARBA00022840"/>
    </source>
</evidence>
<dbReference type="AlphaFoldDB" id="A0A7J9MD43"/>
<evidence type="ECO:0000256" key="1">
    <source>
        <dbReference type="ARBA" id="ARBA00022741"/>
    </source>
</evidence>
<accession>A0A7J9MD43</accession>